<dbReference type="InterPro" id="IPR036179">
    <property type="entry name" value="Ig-like_dom_sf"/>
</dbReference>
<reference evidence="3 4" key="1">
    <citation type="submission" date="2019-02" db="EMBL/GenBank/DDBJ databases">
        <title>Opniocepnalus argus genome.</title>
        <authorList>
            <person name="Zhou C."/>
            <person name="Xiao S."/>
        </authorList>
    </citation>
    <scope>NUCLEOTIDE SEQUENCE [LARGE SCALE GENOMIC DNA]</scope>
    <source>
        <strain evidence="3">OARG1902GOOAL</strain>
        <tissue evidence="3">Muscle</tissue>
    </source>
</reference>
<dbReference type="InterPro" id="IPR007110">
    <property type="entry name" value="Ig-like_dom"/>
</dbReference>
<proteinExistence type="predicted"/>
<feature type="domain" description="Ig-like" evidence="2">
    <location>
        <begin position="195"/>
        <end position="297"/>
    </location>
</feature>
<evidence type="ECO:0000259" key="2">
    <source>
        <dbReference type="PROSITE" id="PS50835"/>
    </source>
</evidence>
<gene>
    <name evidence="3" type="ORF">EXN66_Car020155</name>
</gene>
<dbReference type="InterPro" id="IPR003597">
    <property type="entry name" value="Ig_C1-set"/>
</dbReference>
<evidence type="ECO:0000256" key="1">
    <source>
        <dbReference type="ARBA" id="ARBA00023319"/>
    </source>
</evidence>
<dbReference type="EMBL" id="CM015731">
    <property type="protein sequence ID" value="KAF3704466.1"/>
    <property type="molecule type" value="Genomic_DNA"/>
</dbReference>
<dbReference type="Pfam" id="PF07654">
    <property type="entry name" value="C1-set"/>
    <property type="match status" value="1"/>
</dbReference>
<dbReference type="PANTHER" id="PTHR23411">
    <property type="entry name" value="TAPASIN"/>
    <property type="match status" value="1"/>
</dbReference>
<protein>
    <submittedName>
        <fullName evidence="3">Tyrosine-protein phosphatase non-receptor type substrate 1</fullName>
    </submittedName>
</protein>
<reference evidence="4" key="2">
    <citation type="submission" date="2019-02" db="EMBL/GenBank/DDBJ databases">
        <title>Opniocepnalus argus Var Kimnra genome.</title>
        <authorList>
            <person name="Zhou C."/>
            <person name="Xiao S."/>
        </authorList>
    </citation>
    <scope>NUCLEOTIDE SEQUENCE [LARGE SCALE GENOMIC DNA]</scope>
</reference>
<accession>A0A6G1QQW0</accession>
<dbReference type="InterPro" id="IPR050380">
    <property type="entry name" value="Immune_Resp_Modulators"/>
</dbReference>
<dbReference type="AlphaFoldDB" id="A0A6G1QQW0"/>
<dbReference type="Proteomes" id="UP000503349">
    <property type="component" value="Chromosome 20"/>
</dbReference>
<dbReference type="SUPFAM" id="SSF48726">
    <property type="entry name" value="Immunoglobulin"/>
    <property type="match status" value="2"/>
</dbReference>
<keyword evidence="4" id="KW-1185">Reference proteome</keyword>
<dbReference type="PROSITE" id="PS50835">
    <property type="entry name" value="IG_LIKE"/>
    <property type="match status" value="1"/>
</dbReference>
<evidence type="ECO:0000313" key="4">
    <source>
        <dbReference type="Proteomes" id="UP000503349"/>
    </source>
</evidence>
<keyword evidence="3" id="KW-0675">Receptor</keyword>
<sequence length="498" mass="55296">MPYGLTLTSPASEEVPLLPSRGEICYYKLHTRRPLRSSGSNSQQLVSALTFIPKISVHKGAVFKCQVSYAGKEKVVVERVSEKFTILSAPEVSEIQLSEIQNDPDVVSLTVRASQFHPDVITFRWFCQGGELSPVASQASSSPRPNSEGFFSAYSQCKLPQSELEKGGTKVWVSVHHIALKQPITRETTGFIKRPCVSEIISSTSLPDQALTLGCEMTEFYPPSISVTWLKLREGEHDDREDEVIEGGEMWGPIQTHLRLYRATATLKRRATNQQRKERGGGIICRVEHCSLENPIERHWRNVDIVAPSIPPSISVCWSGEGVGVFSLVLKGGHPRAKLVWAAGGPTLSPLVSSETEEIGDDGQKELKSVCALEKSTSLLTETSKQLERERNGDAIKTKAAVTDPDAEGIQYIDEKMDGETNEIYMDEETRAQVDDYSDKERGEDPSALHINKVPLISGHREDERARLRVCMEITHPALKLPVYRTWTEPNEQTSSSA</sequence>
<dbReference type="Gene3D" id="2.60.40.10">
    <property type="entry name" value="Immunoglobulins"/>
    <property type="match status" value="2"/>
</dbReference>
<organism evidence="3 4">
    <name type="scientific">Channa argus</name>
    <name type="common">Northern snakehead</name>
    <name type="synonym">Ophicephalus argus</name>
    <dbReference type="NCBI Taxonomy" id="215402"/>
    <lineage>
        <taxon>Eukaryota</taxon>
        <taxon>Metazoa</taxon>
        <taxon>Chordata</taxon>
        <taxon>Craniata</taxon>
        <taxon>Vertebrata</taxon>
        <taxon>Euteleostomi</taxon>
        <taxon>Actinopterygii</taxon>
        <taxon>Neopterygii</taxon>
        <taxon>Teleostei</taxon>
        <taxon>Neoteleostei</taxon>
        <taxon>Acanthomorphata</taxon>
        <taxon>Anabantaria</taxon>
        <taxon>Anabantiformes</taxon>
        <taxon>Channoidei</taxon>
        <taxon>Channidae</taxon>
        <taxon>Channa</taxon>
    </lineage>
</organism>
<keyword evidence="1" id="KW-0393">Immunoglobulin domain</keyword>
<dbReference type="InterPro" id="IPR013783">
    <property type="entry name" value="Ig-like_fold"/>
</dbReference>
<name>A0A6G1QQW0_CHAAH</name>
<evidence type="ECO:0000313" key="3">
    <source>
        <dbReference type="EMBL" id="KAF3704466.1"/>
    </source>
</evidence>